<evidence type="ECO:0000313" key="4">
    <source>
        <dbReference type="Proteomes" id="UP001279734"/>
    </source>
</evidence>
<accession>A0AAD3SKJ9</accession>
<protein>
    <recommendedName>
        <fullName evidence="2">Calmodulin-binding domain-containing protein</fullName>
    </recommendedName>
</protein>
<keyword evidence="4" id="KW-1185">Reference proteome</keyword>
<feature type="compositionally biased region" description="Polar residues" evidence="1">
    <location>
        <begin position="55"/>
        <end position="77"/>
    </location>
</feature>
<evidence type="ECO:0000259" key="2">
    <source>
        <dbReference type="SMART" id="SM01054"/>
    </source>
</evidence>
<feature type="region of interest" description="Disordered" evidence="1">
    <location>
        <begin position="1"/>
        <end position="200"/>
    </location>
</feature>
<evidence type="ECO:0000313" key="3">
    <source>
        <dbReference type="EMBL" id="GMH12399.1"/>
    </source>
</evidence>
<dbReference type="EMBL" id="BSYO01000012">
    <property type="protein sequence ID" value="GMH12399.1"/>
    <property type="molecule type" value="Genomic_DNA"/>
</dbReference>
<reference evidence="3" key="1">
    <citation type="submission" date="2023-05" db="EMBL/GenBank/DDBJ databases">
        <title>Nepenthes gracilis genome sequencing.</title>
        <authorList>
            <person name="Fukushima K."/>
        </authorList>
    </citation>
    <scope>NUCLEOTIDE SEQUENCE</scope>
    <source>
        <strain evidence="3">SING2019-196</strain>
    </source>
</reference>
<dbReference type="Proteomes" id="UP001279734">
    <property type="component" value="Unassembled WGS sequence"/>
</dbReference>
<feature type="compositionally biased region" description="Polar residues" evidence="1">
    <location>
        <begin position="115"/>
        <end position="129"/>
    </location>
</feature>
<feature type="compositionally biased region" description="Polar residues" evidence="1">
    <location>
        <begin position="316"/>
        <end position="326"/>
    </location>
</feature>
<feature type="domain" description="Calmodulin-binding" evidence="2">
    <location>
        <begin position="313"/>
        <end position="417"/>
    </location>
</feature>
<dbReference type="InterPro" id="IPR012417">
    <property type="entry name" value="CaM-bd_dom_pln"/>
</dbReference>
<evidence type="ECO:0000256" key="1">
    <source>
        <dbReference type="SAM" id="MobiDB-lite"/>
    </source>
</evidence>
<feature type="compositionally biased region" description="Basic and acidic residues" evidence="1">
    <location>
        <begin position="186"/>
        <end position="200"/>
    </location>
</feature>
<feature type="compositionally biased region" description="Acidic residues" evidence="1">
    <location>
        <begin position="240"/>
        <end position="250"/>
    </location>
</feature>
<gene>
    <name evidence="3" type="ORF">Nepgr_014240</name>
</gene>
<dbReference type="Pfam" id="PF07839">
    <property type="entry name" value="CaM_binding"/>
    <property type="match status" value="1"/>
</dbReference>
<dbReference type="SMART" id="SM01054">
    <property type="entry name" value="CaM_binding"/>
    <property type="match status" value="1"/>
</dbReference>
<feature type="compositionally biased region" description="Basic and acidic residues" evidence="1">
    <location>
        <begin position="130"/>
        <end position="143"/>
    </location>
</feature>
<dbReference type="GO" id="GO:0005516">
    <property type="term" value="F:calmodulin binding"/>
    <property type="evidence" value="ECO:0007669"/>
    <property type="project" value="InterPro"/>
</dbReference>
<dbReference type="PANTHER" id="PTHR33349:SF20">
    <property type="entry name" value="CHROMO DOMAIN CEC-LIKE PROTEIN"/>
    <property type="match status" value="1"/>
</dbReference>
<feature type="compositionally biased region" description="Basic and acidic residues" evidence="1">
    <location>
        <begin position="269"/>
        <end position="315"/>
    </location>
</feature>
<proteinExistence type="predicted"/>
<dbReference type="AlphaFoldDB" id="A0AAD3SKJ9"/>
<dbReference type="PANTHER" id="PTHR33349">
    <property type="entry name" value="EMB|CAB62594.1"/>
    <property type="match status" value="1"/>
</dbReference>
<name>A0AAD3SKJ9_NEPGR</name>
<feature type="compositionally biased region" description="Basic and acidic residues" evidence="1">
    <location>
        <begin position="328"/>
        <end position="338"/>
    </location>
</feature>
<feature type="region of interest" description="Disordered" evidence="1">
    <location>
        <begin position="213"/>
        <end position="381"/>
    </location>
</feature>
<sequence>METTAKEGAIGKEKRGTSPSNPHTKKAVKSSSPSSDHRTSLASSEKPVPNYLKPTLSSRCETTQLSKRPSTDSSAQKPTLDRRRSFDKPPSPVHIQKALHGNPISPHEKPIRSASLITSMRNPPFSSRSISERLLKTPKDSKTDSPVAKFKSIKRSTVSSSKKAADINAGSRTKKTSESVTSESSIEVHDKDLGIDHVASEEVTAHDYEVQPFPDISVIPGNEVQFSDANVETELKNAEEETMTSEEGQDERDGHMGSDQVDQGAQEASEAHENQQWKDYDRGKEGSFGKCPEESIEKLADREAKTEAQEDKEAQENTAATEQNAFNEEMKEGLIDSENKEEELGEETNKGGEERERAVDQAKPEAQNVTAVKHQQKSAGKEAQVYNNVIEETASKLMENRKNKVRALAGAFETVISLQETK</sequence>
<comment type="caution">
    <text evidence="3">The sequence shown here is derived from an EMBL/GenBank/DDBJ whole genome shotgun (WGS) entry which is preliminary data.</text>
</comment>
<feature type="compositionally biased region" description="Basic and acidic residues" evidence="1">
    <location>
        <begin position="347"/>
        <end position="363"/>
    </location>
</feature>
<organism evidence="3 4">
    <name type="scientific">Nepenthes gracilis</name>
    <name type="common">Slender pitcher plant</name>
    <dbReference type="NCBI Taxonomy" id="150966"/>
    <lineage>
        <taxon>Eukaryota</taxon>
        <taxon>Viridiplantae</taxon>
        <taxon>Streptophyta</taxon>
        <taxon>Embryophyta</taxon>
        <taxon>Tracheophyta</taxon>
        <taxon>Spermatophyta</taxon>
        <taxon>Magnoliopsida</taxon>
        <taxon>eudicotyledons</taxon>
        <taxon>Gunneridae</taxon>
        <taxon>Pentapetalae</taxon>
        <taxon>Caryophyllales</taxon>
        <taxon>Nepenthaceae</taxon>
        <taxon>Nepenthes</taxon>
    </lineage>
</organism>